<comment type="caution">
    <text evidence="1">The sequence shown here is derived from an EMBL/GenBank/DDBJ whole genome shotgun (WGS) entry which is preliminary data.</text>
</comment>
<proteinExistence type="predicted"/>
<sequence>MSAVNCCRSFLSNHSISIPQTLTAYRKADYPIG</sequence>
<dbReference type="AlphaFoldDB" id="A0A225VE93"/>
<reference evidence="2" key="1">
    <citation type="submission" date="2017-03" db="EMBL/GenBank/DDBJ databases">
        <title>Phytopthora megakarya and P. palmivora, two closely related causual agents of cacao black pod achieved similar genome size and gene model numbers by different mechanisms.</title>
        <authorList>
            <person name="Ali S."/>
            <person name="Shao J."/>
            <person name="Larry D.J."/>
            <person name="Kronmiller B."/>
            <person name="Shen D."/>
            <person name="Strem M.D."/>
            <person name="Melnick R.L."/>
            <person name="Guiltinan M.J."/>
            <person name="Tyler B.M."/>
            <person name="Meinhardt L.W."/>
            <person name="Bailey B.A."/>
        </authorList>
    </citation>
    <scope>NUCLEOTIDE SEQUENCE [LARGE SCALE GENOMIC DNA]</scope>
    <source>
        <strain evidence="2">zdho120</strain>
    </source>
</reference>
<evidence type="ECO:0000313" key="2">
    <source>
        <dbReference type="Proteomes" id="UP000198211"/>
    </source>
</evidence>
<dbReference type="Proteomes" id="UP000198211">
    <property type="component" value="Unassembled WGS sequence"/>
</dbReference>
<dbReference type="EMBL" id="NBNE01005375">
    <property type="protein sequence ID" value="OWZ03685.1"/>
    <property type="molecule type" value="Genomic_DNA"/>
</dbReference>
<name>A0A225VE93_9STRA</name>
<evidence type="ECO:0000313" key="1">
    <source>
        <dbReference type="EMBL" id="OWZ03685.1"/>
    </source>
</evidence>
<organism evidence="1 2">
    <name type="scientific">Phytophthora megakarya</name>
    <dbReference type="NCBI Taxonomy" id="4795"/>
    <lineage>
        <taxon>Eukaryota</taxon>
        <taxon>Sar</taxon>
        <taxon>Stramenopiles</taxon>
        <taxon>Oomycota</taxon>
        <taxon>Peronosporomycetes</taxon>
        <taxon>Peronosporales</taxon>
        <taxon>Peronosporaceae</taxon>
        <taxon>Phytophthora</taxon>
    </lineage>
</organism>
<gene>
    <name evidence="1" type="ORF">PHMEG_00024534</name>
</gene>
<accession>A0A225VE93</accession>
<keyword evidence="2" id="KW-1185">Reference proteome</keyword>
<protein>
    <submittedName>
        <fullName evidence="1">Uncharacterized protein</fullName>
    </submittedName>
</protein>